<feature type="domain" description="NAD-dependent epimerase/dehydratase" evidence="1">
    <location>
        <begin position="54"/>
        <end position="218"/>
    </location>
</feature>
<accession>A0A9X1VR11</accession>
<dbReference type="InterPro" id="IPR001509">
    <property type="entry name" value="Epimerase_deHydtase"/>
</dbReference>
<gene>
    <name evidence="2" type="ORF">MMF98_00920</name>
</gene>
<dbReference type="InterPro" id="IPR036291">
    <property type="entry name" value="NAD(P)-bd_dom_sf"/>
</dbReference>
<sequence length="359" mass="39059">MQSKQSGSPGHGSVELLDVARLPARFESVEALEDFLSRPSQALIDDLAQVDGDIMILGVAGKMGPTLARLAKNAAPHKRVIGVARFSDAAVRQRLESWGIETIAADLLDRAAIEALPRVPNIIFAAGHKFGAKDNQALTWAMNTHVPALVADTFRTSRIVGFSTGNIYPLTPVGRQGASESTPPAPLGEYAQSCIGRERMFEYFSSKHGTPGRIFRLNYAIDMRYGVLFDIASKVHRGETVDVTMGHVNVIWQGDANAQVLRSLRHCTTPPTPVNCTGPETISVRWLVREFAARLGVPAQISGQEAATALLSDTTLAGKLFGYPLVPLGAMLDWVADWVKREQPVFNKPTKFEVRDGDF</sequence>
<evidence type="ECO:0000259" key="1">
    <source>
        <dbReference type="Pfam" id="PF01370"/>
    </source>
</evidence>
<dbReference type="AlphaFoldDB" id="A0A9X1VR11"/>
<evidence type="ECO:0000313" key="3">
    <source>
        <dbReference type="Proteomes" id="UP001139447"/>
    </source>
</evidence>
<protein>
    <submittedName>
        <fullName evidence="2">NAD(P)-dependent oxidoreductase</fullName>
    </submittedName>
</protein>
<comment type="caution">
    <text evidence="2">The sequence shown here is derived from an EMBL/GenBank/DDBJ whole genome shotgun (WGS) entry which is preliminary data.</text>
</comment>
<dbReference type="EMBL" id="JALGBI010000001">
    <property type="protein sequence ID" value="MCJ0761758.1"/>
    <property type="molecule type" value="Genomic_DNA"/>
</dbReference>
<dbReference type="Gene3D" id="3.40.50.720">
    <property type="entry name" value="NAD(P)-binding Rossmann-like Domain"/>
    <property type="match status" value="1"/>
</dbReference>
<reference evidence="2" key="1">
    <citation type="submission" date="2022-03" db="EMBL/GenBank/DDBJ databases">
        <authorList>
            <person name="Woo C.Y."/>
        </authorList>
    </citation>
    <scope>NUCLEOTIDE SEQUENCE</scope>
    <source>
        <strain evidence="2">CYS-02</strain>
    </source>
</reference>
<dbReference type="SUPFAM" id="SSF51735">
    <property type="entry name" value="NAD(P)-binding Rossmann-fold domains"/>
    <property type="match status" value="1"/>
</dbReference>
<name>A0A9X1VR11_9BURK</name>
<organism evidence="2 3">
    <name type="scientific">Variovorax terrae</name>
    <dbReference type="NCBI Taxonomy" id="2923278"/>
    <lineage>
        <taxon>Bacteria</taxon>
        <taxon>Pseudomonadati</taxon>
        <taxon>Pseudomonadota</taxon>
        <taxon>Betaproteobacteria</taxon>
        <taxon>Burkholderiales</taxon>
        <taxon>Comamonadaceae</taxon>
        <taxon>Variovorax</taxon>
    </lineage>
</organism>
<dbReference type="RefSeq" id="WP_243303113.1">
    <property type="nucleotide sequence ID" value="NZ_JALGBI010000001.1"/>
</dbReference>
<dbReference type="Pfam" id="PF01370">
    <property type="entry name" value="Epimerase"/>
    <property type="match status" value="1"/>
</dbReference>
<dbReference type="Proteomes" id="UP001139447">
    <property type="component" value="Unassembled WGS sequence"/>
</dbReference>
<proteinExistence type="predicted"/>
<keyword evidence="3" id="KW-1185">Reference proteome</keyword>
<evidence type="ECO:0000313" key="2">
    <source>
        <dbReference type="EMBL" id="MCJ0761758.1"/>
    </source>
</evidence>